<dbReference type="Gene3D" id="1.10.10.1150">
    <property type="entry name" value="Coenzyme PQQ synthesis protein D (PqqD)"/>
    <property type="match status" value="1"/>
</dbReference>
<dbReference type="EMBL" id="JAMZEJ010000008">
    <property type="protein sequence ID" value="MCQ8241770.1"/>
    <property type="molecule type" value="Genomic_DNA"/>
</dbReference>
<evidence type="ECO:0000256" key="2">
    <source>
        <dbReference type="ARBA" id="ARBA00011741"/>
    </source>
</evidence>
<dbReference type="Proteomes" id="UP001524547">
    <property type="component" value="Unassembled WGS sequence"/>
</dbReference>
<evidence type="ECO:0000256" key="1">
    <source>
        <dbReference type="ARBA" id="ARBA00004886"/>
    </source>
</evidence>
<evidence type="ECO:0000313" key="4">
    <source>
        <dbReference type="EMBL" id="MCQ8241770.1"/>
    </source>
</evidence>
<name>A0ABT1W2B6_9PROT</name>
<accession>A0ABT1W2B6</accession>
<proteinExistence type="predicted"/>
<sequence length="92" mass="10143">MTAMASGDVPRFARGVRFRFDEVRGRWVLLSPEHLSLPDEHAVAVLQLVDGERTVADIAEMLARRFEAPAGMILADVLAMLDGLRAQGRVAR</sequence>
<dbReference type="InterPro" id="IPR041881">
    <property type="entry name" value="PqqD_sf"/>
</dbReference>
<protein>
    <submittedName>
        <fullName evidence="4">Pyrroloquinoline quinone biosynthesis peptide chaperone PqqD</fullName>
    </submittedName>
</protein>
<reference evidence="4 5" key="1">
    <citation type="submission" date="2022-06" db="EMBL/GenBank/DDBJ databases">
        <title>Rhizosaccharibacter gen. nov. sp. nov. KSS12, endophytic bacteria isolated from sugarcane.</title>
        <authorList>
            <person name="Pitiwittayakul N."/>
        </authorList>
    </citation>
    <scope>NUCLEOTIDE SEQUENCE [LARGE SCALE GENOMIC DNA]</scope>
    <source>
        <strain evidence="4 5">KSS12</strain>
    </source>
</reference>
<comment type="subunit">
    <text evidence="2">Monomer. Interacts with PqqE.</text>
</comment>
<dbReference type="Pfam" id="PF05402">
    <property type="entry name" value="PqqD"/>
    <property type="match status" value="1"/>
</dbReference>
<dbReference type="InterPro" id="IPR008792">
    <property type="entry name" value="PQQD"/>
</dbReference>
<dbReference type="NCBIfam" id="TIGR03859">
    <property type="entry name" value="PQQ_PqqD"/>
    <property type="match status" value="1"/>
</dbReference>
<evidence type="ECO:0000313" key="5">
    <source>
        <dbReference type="Proteomes" id="UP001524547"/>
    </source>
</evidence>
<dbReference type="RefSeq" id="WP_422920526.1">
    <property type="nucleotide sequence ID" value="NZ_JAMZEJ010000008.1"/>
</dbReference>
<keyword evidence="5" id="KW-1185">Reference proteome</keyword>
<organism evidence="4 5">
    <name type="scientific">Rhizosaccharibacter radicis</name>
    <dbReference type="NCBI Taxonomy" id="2782605"/>
    <lineage>
        <taxon>Bacteria</taxon>
        <taxon>Pseudomonadati</taxon>
        <taxon>Pseudomonadota</taxon>
        <taxon>Alphaproteobacteria</taxon>
        <taxon>Acetobacterales</taxon>
        <taxon>Acetobacteraceae</taxon>
        <taxon>Rhizosaccharibacter</taxon>
    </lineage>
</organism>
<dbReference type="InterPro" id="IPR022479">
    <property type="entry name" value="PqqD_bac"/>
</dbReference>
<evidence type="ECO:0000256" key="3">
    <source>
        <dbReference type="ARBA" id="ARBA00022905"/>
    </source>
</evidence>
<comment type="caution">
    <text evidence="4">The sequence shown here is derived from an EMBL/GenBank/DDBJ whole genome shotgun (WGS) entry which is preliminary data.</text>
</comment>
<gene>
    <name evidence="4" type="primary">pqqD</name>
    <name evidence="4" type="ORF">NFI88_13090</name>
</gene>
<keyword evidence="3" id="KW-0884">PQQ biosynthesis</keyword>
<comment type="pathway">
    <text evidence="1">Cofactor biosynthesis; pyrroloquinoline quinone biosynthesis.</text>
</comment>